<dbReference type="Pfam" id="PF23636">
    <property type="entry name" value="DUF7144"/>
    <property type="match status" value="1"/>
</dbReference>
<accession>A0A919JDV5</accession>
<evidence type="ECO:0000259" key="3">
    <source>
        <dbReference type="Pfam" id="PF23636"/>
    </source>
</evidence>
<reference evidence="4" key="1">
    <citation type="submission" date="2021-01" db="EMBL/GenBank/DDBJ databases">
        <title>Whole genome shotgun sequence of Actinoplanes nipponensis NBRC 14063.</title>
        <authorList>
            <person name="Komaki H."/>
            <person name="Tamura T."/>
        </authorList>
    </citation>
    <scope>NUCLEOTIDE SEQUENCE</scope>
    <source>
        <strain evidence="4">NBRC 14063</strain>
    </source>
</reference>
<feature type="transmembrane region" description="Helical" evidence="2">
    <location>
        <begin position="109"/>
        <end position="125"/>
    </location>
</feature>
<keyword evidence="2" id="KW-0812">Transmembrane</keyword>
<sequence length="157" mass="16807">MSDTQQSTPGAQRAASFTADEPYEVSSRSRPTGWIGVVLFGGIMLEMVGGFQLIQGLVALFKDDYYLVSPNGLVLEVDYTVWGWTHLLIGLVAIATGIGVMAGQMWARVVGIVIAVVSAMVNIAFLSAYPIWSTIIIATDVLVIYALAVHGRETAQA</sequence>
<dbReference type="Proteomes" id="UP000647172">
    <property type="component" value="Unassembled WGS sequence"/>
</dbReference>
<protein>
    <submittedName>
        <fullName evidence="4">Membrane protein</fullName>
    </submittedName>
</protein>
<proteinExistence type="predicted"/>
<organism evidence="4 5">
    <name type="scientific">Actinoplanes nipponensis</name>
    <dbReference type="NCBI Taxonomy" id="135950"/>
    <lineage>
        <taxon>Bacteria</taxon>
        <taxon>Bacillati</taxon>
        <taxon>Actinomycetota</taxon>
        <taxon>Actinomycetes</taxon>
        <taxon>Micromonosporales</taxon>
        <taxon>Micromonosporaceae</taxon>
        <taxon>Actinoplanes</taxon>
    </lineage>
</organism>
<dbReference type="EMBL" id="BOMQ01000008">
    <property type="protein sequence ID" value="GIE47142.1"/>
    <property type="molecule type" value="Genomic_DNA"/>
</dbReference>
<evidence type="ECO:0000256" key="2">
    <source>
        <dbReference type="SAM" id="Phobius"/>
    </source>
</evidence>
<gene>
    <name evidence="4" type="ORF">Ani05nite_06760</name>
</gene>
<comment type="caution">
    <text evidence="4">The sequence shown here is derived from an EMBL/GenBank/DDBJ whole genome shotgun (WGS) entry which is preliminary data.</text>
</comment>
<feature type="compositionally biased region" description="Polar residues" evidence="1">
    <location>
        <begin position="1"/>
        <end position="10"/>
    </location>
</feature>
<feature type="transmembrane region" description="Helical" evidence="2">
    <location>
        <begin position="34"/>
        <end position="61"/>
    </location>
</feature>
<keyword evidence="5" id="KW-1185">Reference proteome</keyword>
<evidence type="ECO:0000313" key="4">
    <source>
        <dbReference type="EMBL" id="GIE47142.1"/>
    </source>
</evidence>
<feature type="domain" description="DUF7144" evidence="3">
    <location>
        <begin position="38"/>
        <end position="152"/>
    </location>
</feature>
<name>A0A919JDV5_9ACTN</name>
<keyword evidence="2" id="KW-0472">Membrane</keyword>
<dbReference type="RefSeq" id="WP_203764473.1">
    <property type="nucleotide sequence ID" value="NZ_BAAAYJ010000103.1"/>
</dbReference>
<feature type="region of interest" description="Disordered" evidence="1">
    <location>
        <begin position="1"/>
        <end position="29"/>
    </location>
</feature>
<dbReference type="AlphaFoldDB" id="A0A919JDV5"/>
<feature type="transmembrane region" description="Helical" evidence="2">
    <location>
        <begin position="131"/>
        <end position="149"/>
    </location>
</feature>
<keyword evidence="2" id="KW-1133">Transmembrane helix</keyword>
<evidence type="ECO:0000313" key="5">
    <source>
        <dbReference type="Proteomes" id="UP000647172"/>
    </source>
</evidence>
<dbReference type="InterPro" id="IPR055568">
    <property type="entry name" value="DUF7144"/>
</dbReference>
<evidence type="ECO:0000256" key="1">
    <source>
        <dbReference type="SAM" id="MobiDB-lite"/>
    </source>
</evidence>
<feature type="transmembrane region" description="Helical" evidence="2">
    <location>
        <begin position="81"/>
        <end position="102"/>
    </location>
</feature>